<dbReference type="AlphaFoldDB" id="A0A3S9HU62"/>
<dbReference type="PANTHER" id="PTHR44942">
    <property type="entry name" value="METHYLTRANSF_11 DOMAIN-CONTAINING PROTEIN"/>
    <property type="match status" value="1"/>
</dbReference>
<dbReference type="Gene3D" id="3.40.50.150">
    <property type="entry name" value="Vaccinia Virus protein VP39"/>
    <property type="match status" value="1"/>
</dbReference>
<dbReference type="CDD" id="cd02440">
    <property type="entry name" value="AdoMet_MTases"/>
    <property type="match status" value="1"/>
</dbReference>
<evidence type="ECO:0000259" key="4">
    <source>
        <dbReference type="SMART" id="SM00650"/>
    </source>
</evidence>
<feature type="domain" description="Ribosomal RNA adenine methylase transferase N-terminal" evidence="4">
    <location>
        <begin position="25"/>
        <end position="139"/>
    </location>
</feature>
<evidence type="ECO:0000313" key="6">
    <source>
        <dbReference type="Proteomes" id="UP000280197"/>
    </source>
</evidence>
<organism evidence="5 6">
    <name type="scientific">Streptomyces aquilus</name>
    <dbReference type="NCBI Taxonomy" id="2548456"/>
    <lineage>
        <taxon>Bacteria</taxon>
        <taxon>Bacillati</taxon>
        <taxon>Actinomycetota</taxon>
        <taxon>Actinomycetes</taxon>
        <taxon>Kitasatosporales</taxon>
        <taxon>Streptomycetaceae</taxon>
        <taxon>Streptomyces</taxon>
    </lineage>
</organism>
<name>A0A3S9HU62_9ACTN</name>
<proteinExistence type="predicted"/>
<dbReference type="SMART" id="SM00650">
    <property type="entry name" value="rADc"/>
    <property type="match status" value="1"/>
</dbReference>
<accession>A0A3S9HU62</accession>
<dbReference type="KEGG" id="saqu:EJC51_05905"/>
<evidence type="ECO:0000256" key="1">
    <source>
        <dbReference type="ARBA" id="ARBA00022603"/>
    </source>
</evidence>
<dbReference type="PANTHER" id="PTHR44942:SF4">
    <property type="entry name" value="METHYLTRANSFERASE TYPE 11 DOMAIN-CONTAINING PROTEIN"/>
    <property type="match status" value="1"/>
</dbReference>
<dbReference type="SUPFAM" id="SSF53335">
    <property type="entry name" value="S-adenosyl-L-methionine-dependent methyltransferases"/>
    <property type="match status" value="1"/>
</dbReference>
<reference evidence="5 6" key="1">
    <citation type="submission" date="2018-12" db="EMBL/GenBank/DDBJ databases">
        <authorList>
            <person name="Li K."/>
        </authorList>
    </citation>
    <scope>NUCLEOTIDE SEQUENCE [LARGE SCALE GENOMIC DNA]</scope>
    <source>
        <strain evidence="6">CR22</strain>
    </source>
</reference>
<keyword evidence="3" id="KW-0949">S-adenosyl-L-methionine</keyword>
<dbReference type="Proteomes" id="UP000280197">
    <property type="component" value="Chromosome"/>
</dbReference>
<evidence type="ECO:0000313" key="5">
    <source>
        <dbReference type="EMBL" id="AZP15678.1"/>
    </source>
</evidence>
<dbReference type="InterPro" id="IPR051052">
    <property type="entry name" value="Diverse_substrate_MTase"/>
</dbReference>
<evidence type="ECO:0000256" key="2">
    <source>
        <dbReference type="ARBA" id="ARBA00022679"/>
    </source>
</evidence>
<gene>
    <name evidence="5" type="ORF">EJC51_05905</name>
</gene>
<keyword evidence="6" id="KW-1185">Reference proteome</keyword>
<keyword evidence="2 5" id="KW-0808">Transferase</keyword>
<evidence type="ECO:0000256" key="3">
    <source>
        <dbReference type="ARBA" id="ARBA00022691"/>
    </source>
</evidence>
<dbReference type="GO" id="GO:0000179">
    <property type="term" value="F:rRNA (adenine-N6,N6-)-dimethyltransferase activity"/>
    <property type="evidence" value="ECO:0007669"/>
    <property type="project" value="InterPro"/>
</dbReference>
<dbReference type="InterPro" id="IPR020598">
    <property type="entry name" value="rRNA_Ade_methylase_Trfase_N"/>
</dbReference>
<dbReference type="InterPro" id="IPR041698">
    <property type="entry name" value="Methyltransf_25"/>
</dbReference>
<protein>
    <submittedName>
        <fullName evidence="5">Class I SAM-dependent methyltransferase</fullName>
    </submittedName>
</protein>
<keyword evidence="1 5" id="KW-0489">Methyltransferase</keyword>
<dbReference type="InterPro" id="IPR029063">
    <property type="entry name" value="SAM-dependent_MTases_sf"/>
</dbReference>
<dbReference type="EMBL" id="CP034463">
    <property type="protein sequence ID" value="AZP15678.1"/>
    <property type="molecule type" value="Genomic_DNA"/>
</dbReference>
<sequence>MALRETFNEDAKLYDRARPTYPPGLVAQLARAAGLGPGRRVLEVAPGTGQLTLPLAEFGGEVTAVELGPDMAAAARRRLRAFPHVSVEVADFDEWPLPAEPFDLMVCATAWHWLDPDTRAEKAADALAPGGLLGVVVTDHVAGGTTEFFHRSQRCYQRWDPATPPGLLLREAAEIPTRAEEFERCPRFENVAVTRYFQEITYTTDAYLDVLLTYSNHRALDAARREGLLGCIRELIDSGYGGRVTKRYLHELITATRTESSRVDL</sequence>
<dbReference type="Pfam" id="PF13649">
    <property type="entry name" value="Methyltransf_25"/>
    <property type="match status" value="1"/>
</dbReference>
<dbReference type="RefSeq" id="WP_126270053.1">
    <property type="nucleotide sequence ID" value="NZ_CP034463.1"/>
</dbReference>